<keyword evidence="2" id="KW-1185">Reference proteome</keyword>
<comment type="caution">
    <text evidence="1">The sequence shown here is derived from an EMBL/GenBank/DDBJ whole genome shotgun (WGS) entry which is preliminary data.</text>
</comment>
<organism evidence="1 2">
    <name type="scientific">Nepenthes gracilis</name>
    <name type="common">Slender pitcher plant</name>
    <dbReference type="NCBI Taxonomy" id="150966"/>
    <lineage>
        <taxon>Eukaryota</taxon>
        <taxon>Viridiplantae</taxon>
        <taxon>Streptophyta</taxon>
        <taxon>Embryophyta</taxon>
        <taxon>Tracheophyta</taxon>
        <taxon>Spermatophyta</taxon>
        <taxon>Magnoliopsida</taxon>
        <taxon>eudicotyledons</taxon>
        <taxon>Gunneridae</taxon>
        <taxon>Pentapetalae</taxon>
        <taxon>Caryophyllales</taxon>
        <taxon>Nepenthaceae</taxon>
        <taxon>Nepenthes</taxon>
    </lineage>
</organism>
<evidence type="ECO:0000313" key="2">
    <source>
        <dbReference type="Proteomes" id="UP001279734"/>
    </source>
</evidence>
<name>A0AAD3XIV9_NEPGR</name>
<accession>A0AAD3XIV9</accession>
<reference evidence="1" key="1">
    <citation type="submission" date="2023-05" db="EMBL/GenBank/DDBJ databases">
        <title>Nepenthes gracilis genome sequencing.</title>
        <authorList>
            <person name="Fukushima K."/>
        </authorList>
    </citation>
    <scope>NUCLEOTIDE SEQUENCE</scope>
    <source>
        <strain evidence="1">SING2019-196</strain>
    </source>
</reference>
<sequence length="176" mass="19692">MHWVPGCGAYFLPLPDAEALSIGSHETRCCLTECIPWFFFCFAWLCRAAGPCYRLFIAVEVVEDLAGSSHYMELPPQVAWTTGRYLGVDCSWLMLLILSSCLRGCSCWNGYDVVRLGDAKDKRSESCCRDSGWLQLRLKCFRGCCHDDAEALYEISAPIPVHRCCVDAQGAVLMLC</sequence>
<dbReference type="AlphaFoldDB" id="A0AAD3XIV9"/>
<gene>
    <name evidence="1" type="ORF">Nepgr_008048</name>
</gene>
<dbReference type="Proteomes" id="UP001279734">
    <property type="component" value="Unassembled WGS sequence"/>
</dbReference>
<dbReference type="EMBL" id="BSYO01000006">
    <property type="protein sequence ID" value="GMH06208.1"/>
    <property type="molecule type" value="Genomic_DNA"/>
</dbReference>
<protein>
    <submittedName>
        <fullName evidence="1">Uncharacterized protein</fullName>
    </submittedName>
</protein>
<proteinExistence type="predicted"/>
<evidence type="ECO:0000313" key="1">
    <source>
        <dbReference type="EMBL" id="GMH06208.1"/>
    </source>
</evidence>